<keyword evidence="1" id="KW-0472">Membrane</keyword>
<feature type="transmembrane region" description="Helical" evidence="1">
    <location>
        <begin position="114"/>
        <end position="136"/>
    </location>
</feature>
<keyword evidence="1" id="KW-1133">Transmembrane helix</keyword>
<dbReference type="RefSeq" id="WP_344636401.1">
    <property type="nucleotide sequence ID" value="NZ_BAAATR010000009.1"/>
</dbReference>
<evidence type="ECO:0000313" key="2">
    <source>
        <dbReference type="EMBL" id="GAA2242562.1"/>
    </source>
</evidence>
<name>A0ABN3DVD6_9ACTN</name>
<feature type="transmembrane region" description="Helical" evidence="1">
    <location>
        <begin position="6"/>
        <end position="28"/>
    </location>
</feature>
<dbReference type="EMBL" id="BAAATR010000009">
    <property type="protein sequence ID" value="GAA2242562.1"/>
    <property type="molecule type" value="Genomic_DNA"/>
</dbReference>
<evidence type="ECO:0000313" key="3">
    <source>
        <dbReference type="Proteomes" id="UP001500305"/>
    </source>
</evidence>
<organism evidence="2 3">
    <name type="scientific">Kitasatospora cystarginea</name>
    <dbReference type="NCBI Taxonomy" id="58350"/>
    <lineage>
        <taxon>Bacteria</taxon>
        <taxon>Bacillati</taxon>
        <taxon>Actinomycetota</taxon>
        <taxon>Actinomycetes</taxon>
        <taxon>Kitasatosporales</taxon>
        <taxon>Streptomycetaceae</taxon>
        <taxon>Kitasatospora</taxon>
    </lineage>
</organism>
<evidence type="ECO:0000256" key="1">
    <source>
        <dbReference type="SAM" id="Phobius"/>
    </source>
</evidence>
<keyword evidence="1" id="KW-0812">Transmembrane</keyword>
<accession>A0ABN3DVD6</accession>
<protein>
    <recommendedName>
        <fullName evidence="4">DUF3592 domain-containing protein</fullName>
    </recommendedName>
</protein>
<evidence type="ECO:0008006" key="4">
    <source>
        <dbReference type="Google" id="ProtNLM"/>
    </source>
</evidence>
<reference evidence="2 3" key="1">
    <citation type="journal article" date="2019" name="Int. J. Syst. Evol. Microbiol.">
        <title>The Global Catalogue of Microorganisms (GCM) 10K type strain sequencing project: providing services to taxonomists for standard genome sequencing and annotation.</title>
        <authorList>
            <consortium name="The Broad Institute Genomics Platform"/>
            <consortium name="The Broad Institute Genome Sequencing Center for Infectious Disease"/>
            <person name="Wu L."/>
            <person name="Ma J."/>
        </authorList>
    </citation>
    <scope>NUCLEOTIDE SEQUENCE [LARGE SCALE GENOMIC DNA]</scope>
    <source>
        <strain evidence="2 3">JCM 7356</strain>
    </source>
</reference>
<gene>
    <name evidence="2" type="ORF">GCM10010430_25190</name>
</gene>
<sequence>MGGTLWIGPALFAGLGGLLALLAGRAGLREIRRLRRVGLPARALVRYRALSAEDLLGSPRPLLQFTTADGEVVEVFSPVPSSRSRCLTDGSRVWITYDPADPAQVLLDGRERRWLEYVFLTSGAAVTLAALSLLMYGT</sequence>
<dbReference type="Proteomes" id="UP001500305">
    <property type="component" value="Unassembled WGS sequence"/>
</dbReference>
<proteinExistence type="predicted"/>
<keyword evidence="3" id="KW-1185">Reference proteome</keyword>
<comment type="caution">
    <text evidence="2">The sequence shown here is derived from an EMBL/GenBank/DDBJ whole genome shotgun (WGS) entry which is preliminary data.</text>
</comment>